<sequence>MRIRFAATAAALTMAVALAGAGASAATSTTSPAGPQASAHQKEAVAAALRSGGSAEALALRCQSGYFCAYIHANYGGQLLRSSAGRGSRVQVGGGTSSGSNNTANEWVGVNDLTGVPDDDIFKWAPYTEANVGSAANDKINYFRVK</sequence>
<reference evidence="3" key="1">
    <citation type="journal article" date="2019" name="Int. J. Syst. Evol. Microbiol.">
        <title>The Global Catalogue of Microorganisms (GCM) 10K type strain sequencing project: providing services to taxonomists for standard genome sequencing and annotation.</title>
        <authorList>
            <consortium name="The Broad Institute Genomics Platform"/>
            <consortium name="The Broad Institute Genome Sequencing Center for Infectious Disease"/>
            <person name="Wu L."/>
            <person name="Ma J."/>
        </authorList>
    </citation>
    <scope>NUCLEOTIDE SEQUENCE [LARGE SCALE GENOMIC DNA]</scope>
    <source>
        <strain evidence="3">CGMCC 4.7275</strain>
    </source>
</reference>
<evidence type="ECO:0008006" key="4">
    <source>
        <dbReference type="Google" id="ProtNLM"/>
    </source>
</evidence>
<dbReference type="Pfam" id="PF03995">
    <property type="entry name" value="Inhibitor_I36"/>
    <property type="match status" value="1"/>
</dbReference>
<accession>A0ABQ2ER51</accession>
<dbReference type="RefSeq" id="WP_189110903.1">
    <property type="nucleotide sequence ID" value="NZ_BMMV01000026.1"/>
</dbReference>
<feature type="chain" id="PRO_5046575243" description="Peptidase inhibitor family I36" evidence="1">
    <location>
        <begin position="26"/>
        <end position="146"/>
    </location>
</feature>
<proteinExistence type="predicted"/>
<organism evidence="2 3">
    <name type="scientific">Streptomyces camponoticapitis</name>
    <dbReference type="NCBI Taxonomy" id="1616125"/>
    <lineage>
        <taxon>Bacteria</taxon>
        <taxon>Bacillati</taxon>
        <taxon>Actinomycetota</taxon>
        <taxon>Actinomycetes</taxon>
        <taxon>Kitasatosporales</taxon>
        <taxon>Streptomycetaceae</taxon>
        <taxon>Streptomyces</taxon>
    </lineage>
</organism>
<gene>
    <name evidence="2" type="ORF">GCM10011583_62130</name>
</gene>
<evidence type="ECO:0000256" key="1">
    <source>
        <dbReference type="SAM" id="SignalP"/>
    </source>
</evidence>
<comment type="caution">
    <text evidence="2">The sequence shown here is derived from an EMBL/GenBank/DDBJ whole genome shotgun (WGS) entry which is preliminary data.</text>
</comment>
<evidence type="ECO:0000313" key="3">
    <source>
        <dbReference type="Proteomes" id="UP000660265"/>
    </source>
</evidence>
<evidence type="ECO:0000313" key="2">
    <source>
        <dbReference type="EMBL" id="GGK21698.1"/>
    </source>
</evidence>
<protein>
    <recommendedName>
        <fullName evidence="4">Peptidase inhibitor family I36</fullName>
    </recommendedName>
</protein>
<feature type="signal peptide" evidence="1">
    <location>
        <begin position="1"/>
        <end position="25"/>
    </location>
</feature>
<keyword evidence="1" id="KW-0732">Signal</keyword>
<dbReference type="EMBL" id="BMMV01000026">
    <property type="protein sequence ID" value="GGK21698.1"/>
    <property type="molecule type" value="Genomic_DNA"/>
</dbReference>
<keyword evidence="3" id="KW-1185">Reference proteome</keyword>
<dbReference type="Proteomes" id="UP000660265">
    <property type="component" value="Unassembled WGS sequence"/>
</dbReference>
<name>A0ABQ2ER51_9ACTN</name>